<dbReference type="EMBL" id="BLXY01000013">
    <property type="protein sequence ID" value="GFO65900.1"/>
    <property type="molecule type" value="Genomic_DNA"/>
</dbReference>
<sequence length="92" mass="10739">MILTELITIEMFAERMAISRATAYDWKQRGILVQGKHFIKYGRIVRICWNSDLIEYLLAGCTVELPPVHARVHERKESSKSVVGTQINWEYE</sequence>
<reference evidence="2" key="1">
    <citation type="submission" date="2020-06" db="EMBL/GenBank/DDBJ databases">
        <title>Draft genomic sequecing of Geomonas sp. Red736.</title>
        <authorList>
            <person name="Itoh H."/>
            <person name="Xu Z.X."/>
            <person name="Ushijima N."/>
            <person name="Masuda Y."/>
            <person name="Shiratori Y."/>
            <person name="Senoo K."/>
        </authorList>
    </citation>
    <scope>NUCLEOTIDE SEQUENCE [LARGE SCALE GENOMIC DNA]</scope>
    <source>
        <strain evidence="2">Red736</strain>
    </source>
</reference>
<organism evidence="1 2">
    <name type="scientific">Geomonas paludis</name>
    <dbReference type="NCBI Taxonomy" id="2740185"/>
    <lineage>
        <taxon>Bacteria</taxon>
        <taxon>Pseudomonadati</taxon>
        <taxon>Thermodesulfobacteriota</taxon>
        <taxon>Desulfuromonadia</taxon>
        <taxon>Geobacterales</taxon>
        <taxon>Geobacteraceae</taxon>
        <taxon>Geomonas</taxon>
    </lineage>
</organism>
<accession>A0A6V8N0L5</accession>
<protein>
    <recommendedName>
        <fullName evidence="3">Helix-turn-helix domain-containing protein</fullName>
    </recommendedName>
</protein>
<evidence type="ECO:0008006" key="3">
    <source>
        <dbReference type="Google" id="ProtNLM"/>
    </source>
</evidence>
<evidence type="ECO:0000313" key="2">
    <source>
        <dbReference type="Proteomes" id="UP000568888"/>
    </source>
</evidence>
<gene>
    <name evidence="1" type="ORF">GMPD_38190</name>
</gene>
<dbReference type="Proteomes" id="UP000568888">
    <property type="component" value="Unassembled WGS sequence"/>
</dbReference>
<comment type="caution">
    <text evidence="1">The sequence shown here is derived from an EMBL/GenBank/DDBJ whole genome shotgun (WGS) entry which is preliminary data.</text>
</comment>
<evidence type="ECO:0000313" key="1">
    <source>
        <dbReference type="EMBL" id="GFO65900.1"/>
    </source>
</evidence>
<proteinExistence type="predicted"/>
<dbReference type="AlphaFoldDB" id="A0A6V8N0L5"/>
<name>A0A6V8N0L5_9BACT</name>